<proteinExistence type="predicted"/>
<dbReference type="Proteomes" id="UP001204953">
    <property type="component" value="Unassembled WGS sequence"/>
</dbReference>
<keyword evidence="2" id="KW-1185">Reference proteome</keyword>
<gene>
    <name evidence="1" type="ORF">NJ959_25560</name>
</gene>
<protein>
    <submittedName>
        <fullName evidence="1">TMEM134 family protein</fullName>
    </submittedName>
</protein>
<name>A0AAE3KRL4_9CYAN</name>
<sequence>MLVVGCWLLVVGCWLLVIPHSLE</sequence>
<dbReference type="AlphaFoldDB" id="A0AAE3KRL4"/>
<evidence type="ECO:0000313" key="2">
    <source>
        <dbReference type="Proteomes" id="UP001204953"/>
    </source>
</evidence>
<organism evidence="1 2">
    <name type="scientific">Limnofasciculus baicalensis BBK-W-15</name>
    <dbReference type="NCBI Taxonomy" id="2699891"/>
    <lineage>
        <taxon>Bacteria</taxon>
        <taxon>Bacillati</taxon>
        <taxon>Cyanobacteriota</taxon>
        <taxon>Cyanophyceae</taxon>
        <taxon>Coleofasciculales</taxon>
        <taxon>Coleofasciculaceae</taxon>
        <taxon>Limnofasciculus</taxon>
        <taxon>Limnofasciculus baicalensis</taxon>
    </lineage>
</organism>
<dbReference type="RefSeq" id="WP_254014536.1">
    <property type="nucleotide sequence ID" value="NZ_JAMZMM010000402.1"/>
</dbReference>
<evidence type="ECO:0000313" key="1">
    <source>
        <dbReference type="EMBL" id="MCP2731803.1"/>
    </source>
</evidence>
<accession>A0AAE3KRL4</accession>
<comment type="caution">
    <text evidence="1">The sequence shown here is derived from an EMBL/GenBank/DDBJ whole genome shotgun (WGS) entry which is preliminary data.</text>
</comment>
<reference evidence="1" key="1">
    <citation type="submission" date="2022-06" db="EMBL/GenBank/DDBJ databases">
        <title>New cyanobacteria of genus Symplocastrum in benthos of Lake Baikal.</title>
        <authorList>
            <person name="Sorokovikova E."/>
            <person name="Tikhonova I."/>
            <person name="Krasnopeev A."/>
            <person name="Evseev P."/>
            <person name="Gladkikh A."/>
            <person name="Belykh O."/>
        </authorList>
    </citation>
    <scope>NUCLEOTIDE SEQUENCE</scope>
    <source>
        <strain evidence="1">BBK-W-15</strain>
    </source>
</reference>
<dbReference type="EMBL" id="JAMZMM010000402">
    <property type="protein sequence ID" value="MCP2731803.1"/>
    <property type="molecule type" value="Genomic_DNA"/>
</dbReference>